<keyword evidence="2" id="KW-1185">Reference proteome</keyword>
<dbReference type="RefSeq" id="WP_204890854.1">
    <property type="nucleotide sequence ID" value="NZ_JBHUFW010000004.1"/>
</dbReference>
<evidence type="ECO:0008006" key="3">
    <source>
        <dbReference type="Google" id="ProtNLM"/>
    </source>
</evidence>
<protein>
    <recommendedName>
        <fullName evidence="3">ATP-grasp domain-containing protein</fullName>
    </recommendedName>
</protein>
<name>A0ABW4QET7_9BACL</name>
<sequence length="205" mass="22831">MMRKQKRVLIIGGIKQMIEIVEAAKRMGFYTIVADNEFGAAAKRHADKAVDLGPTEVAELAKLAAEEKIEGVFTAIDDINVWNALKLCKTAGLPMFASQEQMNMGSAKNKFLEFCRIFNVPVRLEPEAADLTIEGMPSIPFLPLSAEESAGHSHKVKMYYTIHNGNSWAHQRPRLFIKAPAGNRRRVAPLFSRGSNKAVSERVYQ</sequence>
<proteinExistence type="predicted"/>
<comment type="caution">
    <text evidence="1">The sequence shown here is derived from an EMBL/GenBank/DDBJ whole genome shotgun (WGS) entry which is preliminary data.</text>
</comment>
<evidence type="ECO:0000313" key="1">
    <source>
        <dbReference type="EMBL" id="MFD1862096.1"/>
    </source>
</evidence>
<evidence type="ECO:0000313" key="2">
    <source>
        <dbReference type="Proteomes" id="UP001597273"/>
    </source>
</evidence>
<dbReference type="InterPro" id="IPR016185">
    <property type="entry name" value="PreATP-grasp_dom_sf"/>
</dbReference>
<dbReference type="EMBL" id="JBHUFW010000004">
    <property type="protein sequence ID" value="MFD1862096.1"/>
    <property type="molecule type" value="Genomic_DNA"/>
</dbReference>
<gene>
    <name evidence="1" type="ORF">ACFSDB_04100</name>
</gene>
<dbReference type="SUPFAM" id="SSF52440">
    <property type="entry name" value="PreATP-grasp domain"/>
    <property type="match status" value="1"/>
</dbReference>
<dbReference type="Gene3D" id="3.40.50.20">
    <property type="match status" value="1"/>
</dbReference>
<accession>A0ABW4QET7</accession>
<dbReference type="Proteomes" id="UP001597273">
    <property type="component" value="Unassembled WGS sequence"/>
</dbReference>
<organism evidence="1 2">
    <name type="scientific">Planococcus chinensis</name>
    <dbReference type="NCBI Taxonomy" id="272917"/>
    <lineage>
        <taxon>Bacteria</taxon>
        <taxon>Bacillati</taxon>
        <taxon>Bacillota</taxon>
        <taxon>Bacilli</taxon>
        <taxon>Bacillales</taxon>
        <taxon>Caryophanaceae</taxon>
        <taxon>Planococcus</taxon>
    </lineage>
</organism>
<reference evidence="2" key="1">
    <citation type="journal article" date="2019" name="Int. J. Syst. Evol. Microbiol.">
        <title>The Global Catalogue of Microorganisms (GCM) 10K type strain sequencing project: providing services to taxonomists for standard genome sequencing and annotation.</title>
        <authorList>
            <consortium name="The Broad Institute Genomics Platform"/>
            <consortium name="The Broad Institute Genome Sequencing Center for Infectious Disease"/>
            <person name="Wu L."/>
            <person name="Ma J."/>
        </authorList>
    </citation>
    <scope>NUCLEOTIDE SEQUENCE [LARGE SCALE GENOMIC DNA]</scope>
    <source>
        <strain evidence="2">CGMCC 1.15475</strain>
    </source>
</reference>